<keyword evidence="4" id="KW-1185">Reference proteome</keyword>
<dbReference type="PROSITE" id="PS51340">
    <property type="entry name" value="MOSC"/>
    <property type="match status" value="1"/>
</dbReference>
<sequence>MTGRIERLYLKPARGQPLRALGQDEAMVCEARLGIHGDAHANRLSPRQVLVTLASELRALEIAPGALGENIVISSDQPALFRPGTALLTSSGVEIRLTMFCEACRRISHVVPNLRQLLRRRGVLGVIEAGGALRIGDAVTLVESRYPALPESSYQKFLDFVPTIPRGRVVRYSDVAVAIGVADGFVRVLPGYIKRSPALPAHRIVNARGELLNFLPEQAARLQAEGVVNHGAAVVDLSRYLWRGEAV</sequence>
<dbReference type="Pfam" id="PF03473">
    <property type="entry name" value="MOSC"/>
    <property type="match status" value="1"/>
</dbReference>
<dbReference type="RefSeq" id="WP_161057098.1">
    <property type="nucleotide sequence ID" value="NZ_WWCT01000022.1"/>
</dbReference>
<dbReference type="PANTHER" id="PTHR42942:SF1">
    <property type="entry name" value="ALKYLTRANSFERASE-LIKE PROTEIN 1"/>
    <property type="match status" value="1"/>
</dbReference>
<dbReference type="SUPFAM" id="SSF50800">
    <property type="entry name" value="PK beta-barrel domain-like"/>
    <property type="match status" value="1"/>
</dbReference>
<evidence type="ECO:0000313" key="3">
    <source>
        <dbReference type="EMBL" id="MYN29326.1"/>
    </source>
</evidence>
<dbReference type="InterPro" id="IPR036388">
    <property type="entry name" value="WH-like_DNA-bd_sf"/>
</dbReference>
<dbReference type="InterPro" id="IPR052520">
    <property type="entry name" value="ATL_DNA_repair"/>
</dbReference>
<dbReference type="InterPro" id="IPR036217">
    <property type="entry name" value="MethylDNA_cys_MeTrfase_DNAb"/>
</dbReference>
<gene>
    <name evidence="3" type="ORF">GTP69_23275</name>
</gene>
<dbReference type="Proteomes" id="UP000642144">
    <property type="component" value="Unassembled WGS sequence"/>
</dbReference>
<dbReference type="InterPro" id="IPR011037">
    <property type="entry name" value="Pyrv_Knase-like_insert_dom_sf"/>
</dbReference>
<evidence type="ECO:0000256" key="1">
    <source>
        <dbReference type="ARBA" id="ARBA00022763"/>
    </source>
</evidence>
<keyword evidence="1" id="KW-0227">DNA damage</keyword>
<feature type="domain" description="MOSC" evidence="2">
    <location>
        <begin position="21"/>
        <end position="142"/>
    </location>
</feature>
<dbReference type="InterPro" id="IPR005302">
    <property type="entry name" value="MoCF_Sase_C"/>
</dbReference>
<dbReference type="Gene3D" id="2.40.33.20">
    <property type="entry name" value="PK beta-barrel domain-like"/>
    <property type="match status" value="1"/>
</dbReference>
<comment type="caution">
    <text evidence="3">The sequence shown here is derived from an EMBL/GenBank/DDBJ whole genome shotgun (WGS) entry which is preliminary data.</text>
</comment>
<evidence type="ECO:0000313" key="4">
    <source>
        <dbReference type="Proteomes" id="UP000642144"/>
    </source>
</evidence>
<accession>A0ABW9W5Y2</accession>
<proteinExistence type="predicted"/>
<evidence type="ECO:0000259" key="2">
    <source>
        <dbReference type="PROSITE" id="PS51340"/>
    </source>
</evidence>
<dbReference type="Gene3D" id="1.10.10.10">
    <property type="entry name" value="Winged helix-like DNA-binding domain superfamily/Winged helix DNA-binding domain"/>
    <property type="match status" value="1"/>
</dbReference>
<name>A0ABW9W5Y2_9BURK</name>
<dbReference type="PANTHER" id="PTHR42942">
    <property type="entry name" value="6-O-METHYLGUANINE DNA METHYLTRANSFERASE"/>
    <property type="match status" value="1"/>
</dbReference>
<organism evidence="3 4">
    <name type="scientific">Duganella levis</name>
    <dbReference type="NCBI Taxonomy" id="2692169"/>
    <lineage>
        <taxon>Bacteria</taxon>
        <taxon>Pseudomonadati</taxon>
        <taxon>Pseudomonadota</taxon>
        <taxon>Betaproteobacteria</taxon>
        <taxon>Burkholderiales</taxon>
        <taxon>Oxalobacteraceae</taxon>
        <taxon>Telluria group</taxon>
        <taxon>Duganella</taxon>
    </lineage>
</organism>
<reference evidence="3 4" key="1">
    <citation type="submission" date="2019-12" db="EMBL/GenBank/DDBJ databases">
        <title>Novel species isolated from a subtropical stream in China.</title>
        <authorList>
            <person name="Lu H."/>
        </authorList>
    </citation>
    <scope>NUCLEOTIDE SEQUENCE [LARGE SCALE GENOMIC DNA]</scope>
    <source>
        <strain evidence="3 4">CY42W</strain>
    </source>
</reference>
<dbReference type="SUPFAM" id="SSF46767">
    <property type="entry name" value="Methylated DNA-protein cysteine methyltransferase, C-terminal domain"/>
    <property type="match status" value="1"/>
</dbReference>
<dbReference type="EMBL" id="WWCT01000022">
    <property type="protein sequence ID" value="MYN29326.1"/>
    <property type="molecule type" value="Genomic_DNA"/>
</dbReference>
<protein>
    <recommendedName>
        <fullName evidence="2">MOSC domain-containing protein</fullName>
    </recommendedName>
</protein>
<dbReference type="InterPro" id="IPR014048">
    <property type="entry name" value="MethylDNA_cys_MeTrfase_DNA-bd"/>
</dbReference>
<dbReference type="Pfam" id="PF01035">
    <property type="entry name" value="DNA_binding_1"/>
    <property type="match status" value="1"/>
</dbReference>